<name>A0ABU8U2I0_9ACTN</name>
<organism evidence="7 8">
    <name type="scientific">Streptomyces caledonius</name>
    <dbReference type="NCBI Taxonomy" id="3134107"/>
    <lineage>
        <taxon>Bacteria</taxon>
        <taxon>Bacillati</taxon>
        <taxon>Actinomycetota</taxon>
        <taxon>Actinomycetes</taxon>
        <taxon>Kitasatosporales</taxon>
        <taxon>Streptomycetaceae</taxon>
        <taxon>Streptomyces</taxon>
    </lineage>
</organism>
<dbReference type="EMBL" id="JBBKAM010000002">
    <property type="protein sequence ID" value="MEJ8642088.1"/>
    <property type="molecule type" value="Genomic_DNA"/>
</dbReference>
<protein>
    <recommendedName>
        <fullName evidence="9">ABC transmembrane type-1 domain-containing protein</fullName>
    </recommendedName>
</protein>
<keyword evidence="6" id="KW-0472">Membrane</keyword>
<feature type="compositionally biased region" description="Pro residues" evidence="5">
    <location>
        <begin position="113"/>
        <end position="127"/>
    </location>
</feature>
<evidence type="ECO:0000313" key="8">
    <source>
        <dbReference type="Proteomes" id="UP001382904"/>
    </source>
</evidence>
<reference evidence="7 8" key="1">
    <citation type="submission" date="2024-03" db="EMBL/GenBank/DDBJ databases">
        <title>Novel Streptomyces species of biotechnological and ecological value are a feature of Machair soil.</title>
        <authorList>
            <person name="Prole J.R."/>
            <person name="Goodfellow M."/>
            <person name="Allenby N."/>
            <person name="Ward A.C."/>
        </authorList>
    </citation>
    <scope>NUCLEOTIDE SEQUENCE [LARGE SCALE GENOMIC DNA]</scope>
    <source>
        <strain evidence="7 8">MS1.HAVA.3</strain>
    </source>
</reference>
<evidence type="ECO:0008006" key="9">
    <source>
        <dbReference type="Google" id="ProtNLM"/>
    </source>
</evidence>
<keyword evidence="6" id="KW-1133">Transmembrane helix</keyword>
<evidence type="ECO:0000313" key="7">
    <source>
        <dbReference type="EMBL" id="MEJ8642088.1"/>
    </source>
</evidence>
<dbReference type="Proteomes" id="UP001382904">
    <property type="component" value="Unassembled WGS sequence"/>
</dbReference>
<comment type="subcellular location">
    <subcellularLocation>
        <location evidence="1">Cell inner membrane</location>
        <topology evidence="1">Multi-pass membrane protein</topology>
    </subcellularLocation>
</comment>
<accession>A0ABU8U2I0</accession>
<feature type="transmembrane region" description="Helical" evidence="6">
    <location>
        <begin position="21"/>
        <end position="40"/>
    </location>
</feature>
<feature type="region of interest" description="Disordered" evidence="5">
    <location>
        <begin position="101"/>
        <end position="135"/>
    </location>
</feature>
<evidence type="ECO:0000256" key="6">
    <source>
        <dbReference type="SAM" id="Phobius"/>
    </source>
</evidence>
<keyword evidence="8" id="KW-1185">Reference proteome</keyword>
<gene>
    <name evidence="7" type="ORF">WKI68_12630</name>
</gene>
<evidence type="ECO:0000256" key="2">
    <source>
        <dbReference type="ARBA" id="ARBA00022448"/>
    </source>
</evidence>
<comment type="caution">
    <text evidence="7">The sequence shown here is derived from an EMBL/GenBank/DDBJ whole genome shotgun (WGS) entry which is preliminary data.</text>
</comment>
<dbReference type="PANTHER" id="PTHR43357">
    <property type="entry name" value="INNER MEMBRANE ABC TRANSPORTER PERMEASE PROTEIN YDCV"/>
    <property type="match status" value="1"/>
</dbReference>
<keyword evidence="4" id="KW-0997">Cell inner membrane</keyword>
<evidence type="ECO:0000256" key="5">
    <source>
        <dbReference type="SAM" id="MobiDB-lite"/>
    </source>
</evidence>
<sequence length="135" mass="14135">MRYDTFTRGIYTSYRASFDRTPAAALSVVLVVMTILLVAAEARTRGRAGHARTGAGTARPAVPVPLGRWRIPALAWCTAVTAVAVVTPLATLGYWLAVGTPRPGTRPGSSTRPAPPSASPPPVPPSPHSSHCPWG</sequence>
<evidence type="ECO:0000256" key="1">
    <source>
        <dbReference type="ARBA" id="ARBA00004429"/>
    </source>
</evidence>
<evidence type="ECO:0000256" key="3">
    <source>
        <dbReference type="ARBA" id="ARBA00022475"/>
    </source>
</evidence>
<feature type="transmembrane region" description="Helical" evidence="6">
    <location>
        <begin position="73"/>
        <end position="97"/>
    </location>
</feature>
<dbReference type="PANTHER" id="PTHR43357:SF3">
    <property type="entry name" value="FE(3+)-TRANSPORT SYSTEM PERMEASE PROTEIN FBPB 2"/>
    <property type="match status" value="1"/>
</dbReference>
<keyword evidence="2" id="KW-0813">Transport</keyword>
<keyword evidence="3" id="KW-1003">Cell membrane</keyword>
<keyword evidence="6" id="KW-0812">Transmembrane</keyword>
<evidence type="ECO:0000256" key="4">
    <source>
        <dbReference type="ARBA" id="ARBA00022519"/>
    </source>
</evidence>
<proteinExistence type="predicted"/>